<keyword evidence="3" id="KW-0808">Transferase</keyword>
<comment type="caution">
    <text evidence="3">The sequence shown here is derived from an EMBL/GenBank/DDBJ whole genome shotgun (WGS) entry which is preliminary data.</text>
</comment>
<evidence type="ECO:0000313" key="4">
    <source>
        <dbReference type="Proteomes" id="UP000005273"/>
    </source>
</evidence>
<dbReference type="InterPro" id="IPR028098">
    <property type="entry name" value="Glyco_trans_4-like_N"/>
</dbReference>
<organism evidence="3 4">
    <name type="scientific">Acetomicrobium hydrogeniformans ATCC BAA-1850</name>
    <dbReference type="NCBI Taxonomy" id="592015"/>
    <lineage>
        <taxon>Bacteria</taxon>
        <taxon>Thermotogati</taxon>
        <taxon>Synergistota</taxon>
        <taxon>Synergistia</taxon>
        <taxon>Synergistales</taxon>
        <taxon>Acetomicrobiaceae</taxon>
        <taxon>Acetomicrobium</taxon>
    </lineage>
</organism>
<evidence type="ECO:0000259" key="1">
    <source>
        <dbReference type="Pfam" id="PF00534"/>
    </source>
</evidence>
<dbReference type="InterPro" id="IPR050194">
    <property type="entry name" value="Glycosyltransferase_grp1"/>
</dbReference>
<dbReference type="SUPFAM" id="SSF53756">
    <property type="entry name" value="UDP-Glycosyltransferase/glycogen phosphorylase"/>
    <property type="match status" value="1"/>
</dbReference>
<protein>
    <submittedName>
        <fullName evidence="3">Glycosyltransferase, group 1 family protein</fullName>
    </submittedName>
</protein>
<name>A0A0T5XC16_9BACT</name>
<dbReference type="Pfam" id="PF00534">
    <property type="entry name" value="Glycos_transf_1"/>
    <property type="match status" value="1"/>
</dbReference>
<accession>A0A0T5XC16</accession>
<feature type="domain" description="Glycosyltransferase subfamily 4-like N-terminal" evidence="2">
    <location>
        <begin position="31"/>
        <end position="167"/>
    </location>
</feature>
<dbReference type="PANTHER" id="PTHR45947:SF3">
    <property type="entry name" value="SULFOQUINOVOSYL TRANSFERASE SQD2"/>
    <property type="match status" value="1"/>
</dbReference>
<evidence type="ECO:0000313" key="3">
    <source>
        <dbReference type="EMBL" id="KRT35903.1"/>
    </source>
</evidence>
<dbReference type="STRING" id="592015.HMPREF1705_03162"/>
<dbReference type="EMBL" id="ACJX03000001">
    <property type="protein sequence ID" value="KRT35903.1"/>
    <property type="molecule type" value="Genomic_DNA"/>
</dbReference>
<feature type="domain" description="Glycosyl transferase family 1" evidence="1">
    <location>
        <begin position="177"/>
        <end position="338"/>
    </location>
</feature>
<dbReference type="Proteomes" id="UP000005273">
    <property type="component" value="Unassembled WGS sequence"/>
</dbReference>
<dbReference type="CDD" id="cd03801">
    <property type="entry name" value="GT4_PimA-like"/>
    <property type="match status" value="1"/>
</dbReference>
<dbReference type="InterPro" id="IPR001296">
    <property type="entry name" value="Glyco_trans_1"/>
</dbReference>
<sequence length="363" mass="40226">MNLSDKSKEKGKMRVLHYVDENRLSWAQAWIQLLEALRQKDIENFVLCRPGGSLQDMLAKVGFTAFACKPLLPWAPPFCVSVKDAIKRAKPDVIHTRLSQAALIGGYWGKKLDIPVLCTVDKYPKAKYYRYATHLAACSSDVAGHMISLGFDEERVTVVSNPIDVSRYERPKGYVPKMRKNSGTPEEAFVILAAGRFVDWKGFDVLIKACADLAKFFDFRLWLAGDGPERKDLQNLASKLAVKDITTFWGFLEDIRPLMWEADLFVLPSKTPEPFGIVALEAAASGLPLVATKAGGVLDFADETCGWLVKPNDPSELAVAIKDAMSFEETRKVKGASAAKKALKFDVSEIAGQYAALYRKLGL</sequence>
<dbReference type="AlphaFoldDB" id="A0A0T5XC16"/>
<dbReference type="Pfam" id="PF13439">
    <property type="entry name" value="Glyco_transf_4"/>
    <property type="match status" value="1"/>
</dbReference>
<evidence type="ECO:0000259" key="2">
    <source>
        <dbReference type="Pfam" id="PF13439"/>
    </source>
</evidence>
<dbReference type="Gene3D" id="3.40.50.2000">
    <property type="entry name" value="Glycogen Phosphorylase B"/>
    <property type="match status" value="2"/>
</dbReference>
<reference evidence="4" key="1">
    <citation type="submission" date="2012-09" db="EMBL/GenBank/DDBJ databases">
        <authorList>
            <person name="Weinstock G."/>
            <person name="Sodergren E."/>
            <person name="Clifton S."/>
            <person name="Fulton L."/>
            <person name="Fulton B."/>
            <person name="Courtney L."/>
            <person name="Fronick C."/>
            <person name="Harrison M."/>
            <person name="Strong C."/>
            <person name="Farmer C."/>
            <person name="Delehaunty K."/>
            <person name="Markovic C."/>
            <person name="Hall O."/>
            <person name="Minx P."/>
            <person name="Tomlinson C."/>
            <person name="Mitreva M."/>
            <person name="Nelson J."/>
            <person name="Hou S."/>
            <person name="Wollam A."/>
            <person name="Pepin K.H."/>
            <person name="Johnson M."/>
            <person name="Bhonagiri V."/>
            <person name="Nash W.E."/>
            <person name="Suruliraj S."/>
            <person name="Warren W."/>
            <person name="Chinwalla A."/>
            <person name="Mardis E.R."/>
            <person name="Wilson R.K."/>
        </authorList>
    </citation>
    <scope>NUCLEOTIDE SEQUENCE [LARGE SCALE GENOMIC DNA]</scope>
    <source>
        <strain evidence="4">OS1</strain>
    </source>
</reference>
<proteinExistence type="predicted"/>
<keyword evidence="4" id="KW-1185">Reference proteome</keyword>
<dbReference type="PANTHER" id="PTHR45947">
    <property type="entry name" value="SULFOQUINOVOSYL TRANSFERASE SQD2"/>
    <property type="match status" value="1"/>
</dbReference>
<dbReference type="eggNOG" id="COG0438">
    <property type="taxonomic scope" value="Bacteria"/>
</dbReference>
<dbReference type="GO" id="GO:0016757">
    <property type="term" value="F:glycosyltransferase activity"/>
    <property type="evidence" value="ECO:0007669"/>
    <property type="project" value="InterPro"/>
</dbReference>
<gene>
    <name evidence="3" type="ORF">HMPREF1705_03162</name>
</gene>